<keyword evidence="3" id="KW-1185">Reference proteome</keyword>
<protein>
    <submittedName>
        <fullName evidence="2">Uncharacterized protein</fullName>
    </submittedName>
</protein>
<dbReference type="AlphaFoldDB" id="A0A316VUM7"/>
<evidence type="ECO:0000313" key="2">
    <source>
        <dbReference type="EMBL" id="PWN39215.1"/>
    </source>
</evidence>
<organism evidence="2 3">
    <name type="scientific">Ceraceosorus guamensis</name>
    <dbReference type="NCBI Taxonomy" id="1522189"/>
    <lineage>
        <taxon>Eukaryota</taxon>
        <taxon>Fungi</taxon>
        <taxon>Dikarya</taxon>
        <taxon>Basidiomycota</taxon>
        <taxon>Ustilaginomycotina</taxon>
        <taxon>Exobasidiomycetes</taxon>
        <taxon>Ceraceosorales</taxon>
        <taxon>Ceraceosoraceae</taxon>
        <taxon>Ceraceosorus</taxon>
    </lineage>
</organism>
<feature type="region of interest" description="Disordered" evidence="1">
    <location>
        <begin position="20"/>
        <end position="43"/>
    </location>
</feature>
<dbReference type="GeneID" id="37039199"/>
<accession>A0A316VUM7</accession>
<feature type="compositionally biased region" description="Basic residues" evidence="1">
    <location>
        <begin position="26"/>
        <end position="38"/>
    </location>
</feature>
<name>A0A316VUM7_9BASI</name>
<reference evidence="2 3" key="1">
    <citation type="journal article" date="2018" name="Mol. Biol. Evol.">
        <title>Broad Genomic Sampling Reveals a Smut Pathogenic Ancestry of the Fungal Clade Ustilaginomycotina.</title>
        <authorList>
            <person name="Kijpornyongpan T."/>
            <person name="Mondo S.J."/>
            <person name="Barry K."/>
            <person name="Sandor L."/>
            <person name="Lee J."/>
            <person name="Lipzen A."/>
            <person name="Pangilinan J."/>
            <person name="LaButti K."/>
            <person name="Hainaut M."/>
            <person name="Henrissat B."/>
            <person name="Grigoriev I.V."/>
            <person name="Spatafora J.W."/>
            <person name="Aime M.C."/>
        </authorList>
    </citation>
    <scope>NUCLEOTIDE SEQUENCE [LARGE SCALE GENOMIC DNA]</scope>
    <source>
        <strain evidence="2 3">MCA 4658</strain>
    </source>
</reference>
<dbReference type="RefSeq" id="XP_025366375.1">
    <property type="nucleotide sequence ID" value="XM_025517329.1"/>
</dbReference>
<proteinExistence type="predicted"/>
<sequence>MPFCLASPPFCQSTQTHAAQAAARGSPKRHTGHRLRRISSREPRLHFPTRRCRSRLYRQLDFSRLPAIPSRAHRELVRGARKQARGAEPNRRWCDADPICLERCLAQALWSTLRQVGKQNRSGAQR</sequence>
<evidence type="ECO:0000256" key="1">
    <source>
        <dbReference type="SAM" id="MobiDB-lite"/>
    </source>
</evidence>
<dbReference type="InParanoid" id="A0A316VUM7"/>
<gene>
    <name evidence="2" type="ORF">IE81DRAFT_41792</name>
</gene>
<dbReference type="EMBL" id="KZ819485">
    <property type="protein sequence ID" value="PWN39215.1"/>
    <property type="molecule type" value="Genomic_DNA"/>
</dbReference>
<evidence type="ECO:0000313" key="3">
    <source>
        <dbReference type="Proteomes" id="UP000245783"/>
    </source>
</evidence>
<dbReference type="Proteomes" id="UP000245783">
    <property type="component" value="Unassembled WGS sequence"/>
</dbReference>